<evidence type="ECO:0000313" key="3">
    <source>
        <dbReference type="Proteomes" id="UP000324800"/>
    </source>
</evidence>
<accession>A0A5J4T4V7</accession>
<protein>
    <submittedName>
        <fullName evidence="2">Uncharacterized protein</fullName>
    </submittedName>
</protein>
<organism evidence="2 3">
    <name type="scientific">Streblomastix strix</name>
    <dbReference type="NCBI Taxonomy" id="222440"/>
    <lineage>
        <taxon>Eukaryota</taxon>
        <taxon>Metamonada</taxon>
        <taxon>Preaxostyla</taxon>
        <taxon>Oxymonadida</taxon>
        <taxon>Streblomastigidae</taxon>
        <taxon>Streblomastix</taxon>
    </lineage>
</organism>
<comment type="caution">
    <text evidence="2">The sequence shown here is derived from an EMBL/GenBank/DDBJ whole genome shotgun (WGS) entry which is preliminary data.</text>
</comment>
<name>A0A5J4T4V7_9EUKA</name>
<evidence type="ECO:0000313" key="2">
    <source>
        <dbReference type="EMBL" id="KAA6353436.1"/>
    </source>
</evidence>
<feature type="transmembrane region" description="Helical" evidence="1">
    <location>
        <begin position="20"/>
        <end position="40"/>
    </location>
</feature>
<reference evidence="2 3" key="1">
    <citation type="submission" date="2019-03" db="EMBL/GenBank/DDBJ databases">
        <title>Single cell metagenomics reveals metabolic interactions within the superorganism composed of flagellate Streblomastix strix and complex community of Bacteroidetes bacteria on its surface.</title>
        <authorList>
            <person name="Treitli S.C."/>
            <person name="Kolisko M."/>
            <person name="Husnik F."/>
            <person name="Keeling P."/>
            <person name="Hampl V."/>
        </authorList>
    </citation>
    <scope>NUCLEOTIDE SEQUENCE [LARGE SCALE GENOMIC DNA]</scope>
    <source>
        <strain evidence="2">ST1C</strain>
    </source>
</reference>
<evidence type="ECO:0000256" key="1">
    <source>
        <dbReference type="SAM" id="Phobius"/>
    </source>
</evidence>
<dbReference type="EMBL" id="SNRW01038124">
    <property type="protein sequence ID" value="KAA6353436.1"/>
    <property type="molecule type" value="Genomic_DNA"/>
</dbReference>
<dbReference type="AlphaFoldDB" id="A0A5J4T4V7"/>
<keyword evidence="1" id="KW-0472">Membrane</keyword>
<sequence>MEVAPGRNHPFVCGVRHPPTTATATIAAAATTLFPFRFFLKELFFQSFPFQSFPIVYRIFLLPFVYSDRFISPGLVVRTLRLAFL</sequence>
<dbReference type="Proteomes" id="UP000324800">
    <property type="component" value="Unassembled WGS sequence"/>
</dbReference>
<keyword evidence="1" id="KW-1133">Transmembrane helix</keyword>
<gene>
    <name evidence="2" type="ORF">EZS28_051036</name>
</gene>
<proteinExistence type="predicted"/>
<keyword evidence="1" id="KW-0812">Transmembrane</keyword>